<feature type="domain" description="VanZ-like" evidence="2">
    <location>
        <begin position="61"/>
        <end position="167"/>
    </location>
</feature>
<keyword evidence="1" id="KW-0812">Transmembrane</keyword>
<feature type="transmembrane region" description="Helical" evidence="1">
    <location>
        <begin position="123"/>
        <end position="141"/>
    </location>
</feature>
<feature type="transmembrane region" description="Helical" evidence="1">
    <location>
        <begin position="90"/>
        <end position="111"/>
    </location>
</feature>
<dbReference type="KEGG" id="nhu:H0264_30220"/>
<dbReference type="Proteomes" id="UP000515512">
    <property type="component" value="Chromosome"/>
</dbReference>
<accession>A0A7D6VD26</accession>
<dbReference type="Pfam" id="PF04892">
    <property type="entry name" value="VanZ"/>
    <property type="match status" value="1"/>
</dbReference>
<feature type="transmembrane region" description="Helical" evidence="1">
    <location>
        <begin position="12"/>
        <end position="30"/>
    </location>
</feature>
<gene>
    <name evidence="3" type="ORF">H0264_30220</name>
</gene>
<keyword evidence="4" id="KW-1185">Reference proteome</keyword>
<dbReference type="EMBL" id="CP059399">
    <property type="protein sequence ID" value="QLY29495.1"/>
    <property type="molecule type" value="Genomic_DNA"/>
</dbReference>
<feature type="transmembrane region" description="Helical" evidence="1">
    <location>
        <begin position="51"/>
        <end position="70"/>
    </location>
</feature>
<evidence type="ECO:0000259" key="2">
    <source>
        <dbReference type="Pfam" id="PF04892"/>
    </source>
</evidence>
<keyword evidence="1" id="KW-0472">Membrane</keyword>
<reference evidence="3 4" key="1">
    <citation type="submission" date="2020-07" db="EMBL/GenBank/DDBJ databases">
        <authorList>
            <person name="Zhuang K."/>
            <person name="Ran Y."/>
        </authorList>
    </citation>
    <scope>NUCLEOTIDE SEQUENCE [LARGE SCALE GENOMIC DNA]</scope>
    <source>
        <strain evidence="3 4">WCH-YHL-001</strain>
    </source>
</reference>
<evidence type="ECO:0000313" key="4">
    <source>
        <dbReference type="Proteomes" id="UP000515512"/>
    </source>
</evidence>
<keyword evidence="1" id="KW-1133">Transmembrane helix</keyword>
<proteinExistence type="predicted"/>
<dbReference type="InterPro" id="IPR053150">
    <property type="entry name" value="Teicoplanin_resist-assoc"/>
</dbReference>
<dbReference type="InterPro" id="IPR006976">
    <property type="entry name" value="VanZ-like"/>
</dbReference>
<dbReference type="PANTHER" id="PTHR36834">
    <property type="entry name" value="MEMBRANE PROTEIN-RELATED"/>
    <property type="match status" value="1"/>
</dbReference>
<name>A0A7D6VD26_9NOCA</name>
<dbReference type="AlphaFoldDB" id="A0A7D6VD26"/>
<sequence length="184" mass="19454">MNRVWEMWGGVLVAWALAIPVLTAAVYTGVRWRIGRGTPRETAVRHTVAEAGILGGTLPWIWMILTPVNGVREISWVPLRDLVATLTDSASAAVVQVGANLILFVPLGFLLPLRFPRFAGAARMFAVGALISATLEIAQYALDIGRVSSVDDVLMNATGAAVGAALAGMRGPASNRTDQPVPIA</sequence>
<dbReference type="RefSeq" id="WP_181580699.1">
    <property type="nucleotide sequence ID" value="NZ_CP059399.1"/>
</dbReference>
<organism evidence="3 4">
    <name type="scientific">Nocardia huaxiensis</name>
    <dbReference type="NCBI Taxonomy" id="2755382"/>
    <lineage>
        <taxon>Bacteria</taxon>
        <taxon>Bacillati</taxon>
        <taxon>Actinomycetota</taxon>
        <taxon>Actinomycetes</taxon>
        <taxon>Mycobacteriales</taxon>
        <taxon>Nocardiaceae</taxon>
        <taxon>Nocardia</taxon>
    </lineage>
</organism>
<dbReference type="PANTHER" id="PTHR36834:SF1">
    <property type="entry name" value="INTEGRAL MEMBRANE PROTEIN"/>
    <property type="match status" value="1"/>
</dbReference>
<protein>
    <submittedName>
        <fullName evidence="3">VanZ family protein</fullName>
    </submittedName>
</protein>
<evidence type="ECO:0000313" key="3">
    <source>
        <dbReference type="EMBL" id="QLY29495.1"/>
    </source>
</evidence>
<evidence type="ECO:0000256" key="1">
    <source>
        <dbReference type="SAM" id="Phobius"/>
    </source>
</evidence>